<evidence type="ECO:0000313" key="4">
    <source>
        <dbReference type="Proteomes" id="UP000281771"/>
    </source>
</evidence>
<sequence length="236" mass="24684">MVKQKMVALSAVGALLLSSGVVVLAEERLGNDLGQYSAVFESAIQGESLETTNNEETGSGAVFGEVGKDGLEVVEPITTETPIETTEQPKPVEPTTVEPVQPSEPVEPTLPTTTTEEKTVAEEPKPVEPATTKEDVEPAITNPVEKPVVISSGTIIGTQDGNVLLQNQDGTVQTLAASSVGGTLESDGTIKIKDSEGKITRLPNTGQHSVSSVALTLTGILTLFGTVYLKYKELLG</sequence>
<dbReference type="EMBL" id="RQZA01000003">
    <property type="protein sequence ID" value="RRD31501.1"/>
    <property type="molecule type" value="Genomic_DNA"/>
</dbReference>
<feature type="compositionally biased region" description="Basic and acidic residues" evidence="1">
    <location>
        <begin position="115"/>
        <end position="133"/>
    </location>
</feature>
<gene>
    <name evidence="3" type="ORF">EII38_04555</name>
</gene>
<feature type="signal peptide" evidence="2">
    <location>
        <begin position="1"/>
        <end position="24"/>
    </location>
</feature>
<feature type="compositionally biased region" description="Low complexity" evidence="1">
    <location>
        <begin position="81"/>
        <end position="114"/>
    </location>
</feature>
<evidence type="ECO:0000313" key="3">
    <source>
        <dbReference type="EMBL" id="RRD31501.1"/>
    </source>
</evidence>
<evidence type="ECO:0000256" key="1">
    <source>
        <dbReference type="SAM" id="MobiDB-lite"/>
    </source>
</evidence>
<feature type="region of interest" description="Disordered" evidence="1">
    <location>
        <begin position="81"/>
        <end position="133"/>
    </location>
</feature>
<protein>
    <recommendedName>
        <fullName evidence="5">LPXTG cell wall anchor domain-containing protein</fullName>
    </recommendedName>
</protein>
<reference evidence="3 4" key="1">
    <citation type="submission" date="2018-11" db="EMBL/GenBank/DDBJ databases">
        <title>Genomes From Bacteria Associated with the Canine Oral Cavity: a Test Case for Automated Genome-Based Taxonomic Assignment.</title>
        <authorList>
            <person name="Coil D.A."/>
            <person name="Jospin G."/>
            <person name="Darling A.E."/>
            <person name="Wallis C."/>
            <person name="Davis I.J."/>
            <person name="Harris S."/>
            <person name="Eisen J.A."/>
            <person name="Holcombe L.J."/>
            <person name="O'Flynn C."/>
        </authorList>
    </citation>
    <scope>NUCLEOTIDE SEQUENCE [LARGE SCALE GENOMIC DNA]</scope>
    <source>
        <strain evidence="3 4">OH4621_COT-116</strain>
    </source>
</reference>
<keyword evidence="4" id="KW-1185">Reference proteome</keyword>
<keyword evidence="2" id="KW-0732">Signal</keyword>
<name>A0A3P1VBI3_9STRE</name>
<dbReference type="AlphaFoldDB" id="A0A3P1VBI3"/>
<comment type="caution">
    <text evidence="3">The sequence shown here is derived from an EMBL/GenBank/DDBJ whole genome shotgun (WGS) entry which is preliminary data.</text>
</comment>
<dbReference type="Proteomes" id="UP000281771">
    <property type="component" value="Unassembled WGS sequence"/>
</dbReference>
<organism evidence="3 4">
    <name type="scientific">Streptococcus minor</name>
    <dbReference type="NCBI Taxonomy" id="229549"/>
    <lineage>
        <taxon>Bacteria</taxon>
        <taxon>Bacillati</taxon>
        <taxon>Bacillota</taxon>
        <taxon>Bacilli</taxon>
        <taxon>Lactobacillales</taxon>
        <taxon>Streptococcaceae</taxon>
        <taxon>Streptococcus</taxon>
    </lineage>
</organism>
<accession>A0A3P1VBI3</accession>
<evidence type="ECO:0008006" key="5">
    <source>
        <dbReference type="Google" id="ProtNLM"/>
    </source>
</evidence>
<evidence type="ECO:0000256" key="2">
    <source>
        <dbReference type="SAM" id="SignalP"/>
    </source>
</evidence>
<dbReference type="RefSeq" id="WP_124776421.1">
    <property type="nucleotide sequence ID" value="NZ_RQZA01000003.1"/>
</dbReference>
<feature type="chain" id="PRO_5038567873" description="LPXTG cell wall anchor domain-containing protein" evidence="2">
    <location>
        <begin position="25"/>
        <end position="236"/>
    </location>
</feature>
<proteinExistence type="predicted"/>